<dbReference type="Proteomes" id="UP000241365">
    <property type="component" value="Segment"/>
</dbReference>
<evidence type="ECO:0000256" key="1">
    <source>
        <dbReference type="SAM" id="MobiDB-lite"/>
    </source>
</evidence>
<dbReference type="GeneID" id="80513142"/>
<feature type="compositionally biased region" description="Acidic residues" evidence="1">
    <location>
        <begin position="21"/>
        <end position="36"/>
    </location>
</feature>
<proteinExistence type="predicted"/>
<name>A0A167RK42_9VIRU</name>
<sequence length="201" mass="22293">MPPRKKNQDSGKKKAAKNHDEDEIVESVASDDEQLEEEKPSKRSSKKTTKKKSKKSESESEDDLSDIDVDAEDAPIESSENDEIIASKFKPVKEIKPDAPIGSLGIDDILTYLIQEGEKTLNPQLKHGARDLLNLLKGRGKNFRHAPRYGSKRGGYPPSRGGYRGRGRGMSGPPNMGRQGPPNTGRRNYTDGNNENDVYED</sequence>
<dbReference type="RefSeq" id="YP_010776531.1">
    <property type="nucleotide sequence ID" value="NC_075034.1"/>
</dbReference>
<feature type="compositionally biased region" description="Polar residues" evidence="1">
    <location>
        <begin position="181"/>
        <end position="201"/>
    </location>
</feature>
<feature type="compositionally biased region" description="Acidic residues" evidence="1">
    <location>
        <begin position="59"/>
        <end position="83"/>
    </location>
</feature>
<feature type="region of interest" description="Disordered" evidence="1">
    <location>
        <begin position="1"/>
        <end position="83"/>
    </location>
</feature>
<dbReference type="EMBL" id="KU877344">
    <property type="protein sequence ID" value="ANB50780.1"/>
    <property type="molecule type" value="Genomic_DNA"/>
</dbReference>
<keyword evidence="3" id="KW-1185">Reference proteome</keyword>
<feature type="region of interest" description="Disordered" evidence="1">
    <location>
        <begin position="143"/>
        <end position="201"/>
    </location>
</feature>
<dbReference type="KEGG" id="vg:80513142"/>
<accession>A0A167RK42</accession>
<feature type="compositionally biased region" description="Basic residues" evidence="1">
    <location>
        <begin position="42"/>
        <end position="54"/>
    </location>
</feature>
<evidence type="ECO:0000313" key="2">
    <source>
        <dbReference type="EMBL" id="ANB50780.1"/>
    </source>
</evidence>
<protein>
    <submittedName>
        <fullName evidence="2">Uncharacterized protein</fullName>
    </submittedName>
</protein>
<evidence type="ECO:0000313" key="3">
    <source>
        <dbReference type="Proteomes" id="UP000241365"/>
    </source>
</evidence>
<organism evidence="2 3">
    <name type="scientific">Powai lake megavirus</name>
    <dbReference type="NCBI Taxonomy" id="1842663"/>
    <lineage>
        <taxon>Viruses</taxon>
        <taxon>Varidnaviria</taxon>
        <taxon>Bamfordvirae</taxon>
        <taxon>Nucleocytoviricota</taxon>
        <taxon>Megaviricetes</taxon>
        <taxon>Imitervirales</taxon>
        <taxon>Mimiviridae</taxon>
        <taxon>Megamimivirinae</taxon>
        <taxon>Megavirus</taxon>
        <taxon>Megavirus powaiense</taxon>
    </lineage>
</organism>
<feature type="compositionally biased region" description="Basic and acidic residues" evidence="1">
    <location>
        <begin position="1"/>
        <end position="20"/>
    </location>
</feature>
<reference evidence="2 3" key="1">
    <citation type="journal article" date="2016" name="Genome Announc.">
        <title>Complete Genome Sequence of a New Megavirus Family Member Isolated from an Inland Water Lake for the First Time in India.</title>
        <authorList>
            <person name="Chatterjee A."/>
            <person name="Ali F."/>
            <person name="Bange D."/>
            <person name="Kondabagil K."/>
        </authorList>
    </citation>
    <scope>NUCLEOTIDE SEQUENCE [LARGE SCALE GENOMIC DNA]</scope>
    <source>
        <strain evidence="2">1</strain>
    </source>
</reference>